<dbReference type="Proteomes" id="UP000319771">
    <property type="component" value="Unassembled WGS sequence"/>
</dbReference>
<accession>A0A538U1U3</accession>
<dbReference type="PANTHER" id="PTHR43861:SF6">
    <property type="entry name" value="METHYLTRANSFERASE TYPE 11"/>
    <property type="match status" value="1"/>
</dbReference>
<dbReference type="AlphaFoldDB" id="A0A538U1U3"/>
<dbReference type="Gene3D" id="3.40.50.150">
    <property type="entry name" value="Vaccinia Virus protein VP39"/>
    <property type="match status" value="1"/>
</dbReference>
<protein>
    <submittedName>
        <fullName evidence="1">Class I SAM-dependent methyltransferase</fullName>
    </submittedName>
</protein>
<sequence length="305" mass="34269">MEPELEHVDCDLCGKDDSRPVFEGVTDSELGVPGAFDIVACNGCGLIYLNPRVPPADVHRYYPPGSYGPYQRENPLILALKHWFWRRDKRSIEALIGSSGAILEVGCARGDFLNSLSNGYALYGLEPDATAAAIAAGRGRATVWQGSFEDFTFPPELRFDLVILAFVLEHLPSVRVAFEKLRRLGKAGSKLVITTANFDSWERKCFGRYWHCLDAPRHYCVLTEATFREYARMHGFSVLSVTYSRVPNDWIGGIGRFCRARDWDTLARFFNIRNRAVAAAFLPLSLLAGLCKRSSRFTFVLERDA</sequence>
<dbReference type="SUPFAM" id="SSF53335">
    <property type="entry name" value="S-adenosyl-L-methionine-dependent methyltransferases"/>
    <property type="match status" value="1"/>
</dbReference>
<evidence type="ECO:0000313" key="1">
    <source>
        <dbReference type="EMBL" id="TMQ69769.1"/>
    </source>
</evidence>
<dbReference type="GO" id="GO:0008168">
    <property type="term" value="F:methyltransferase activity"/>
    <property type="evidence" value="ECO:0007669"/>
    <property type="project" value="UniProtKB-KW"/>
</dbReference>
<organism evidence="1 2">
    <name type="scientific">Eiseniibacteriota bacterium</name>
    <dbReference type="NCBI Taxonomy" id="2212470"/>
    <lineage>
        <taxon>Bacteria</taxon>
        <taxon>Candidatus Eiseniibacteriota</taxon>
    </lineage>
</organism>
<comment type="caution">
    <text evidence="1">The sequence shown here is derived from an EMBL/GenBank/DDBJ whole genome shotgun (WGS) entry which is preliminary data.</text>
</comment>
<gene>
    <name evidence="1" type="ORF">E6K81_14155</name>
</gene>
<dbReference type="InterPro" id="IPR029063">
    <property type="entry name" value="SAM-dependent_MTases_sf"/>
</dbReference>
<dbReference type="GO" id="GO:0032259">
    <property type="term" value="P:methylation"/>
    <property type="evidence" value="ECO:0007669"/>
    <property type="project" value="UniProtKB-KW"/>
</dbReference>
<evidence type="ECO:0000313" key="2">
    <source>
        <dbReference type="Proteomes" id="UP000319771"/>
    </source>
</evidence>
<keyword evidence="1" id="KW-0808">Transferase</keyword>
<dbReference type="EMBL" id="VBPB01000281">
    <property type="protein sequence ID" value="TMQ69769.1"/>
    <property type="molecule type" value="Genomic_DNA"/>
</dbReference>
<keyword evidence="1" id="KW-0489">Methyltransferase</keyword>
<name>A0A538U1U3_UNCEI</name>
<reference evidence="1 2" key="1">
    <citation type="journal article" date="2019" name="Nat. Microbiol.">
        <title>Mediterranean grassland soil C-N compound turnover is dependent on rainfall and depth, and is mediated by genomically divergent microorganisms.</title>
        <authorList>
            <person name="Diamond S."/>
            <person name="Andeer P.F."/>
            <person name="Li Z."/>
            <person name="Crits-Christoph A."/>
            <person name="Burstein D."/>
            <person name="Anantharaman K."/>
            <person name="Lane K.R."/>
            <person name="Thomas B.C."/>
            <person name="Pan C."/>
            <person name="Northen T.R."/>
            <person name="Banfield J.F."/>
        </authorList>
    </citation>
    <scope>NUCLEOTIDE SEQUENCE [LARGE SCALE GENOMIC DNA]</scope>
    <source>
        <strain evidence="1">WS_11</strain>
    </source>
</reference>
<dbReference type="CDD" id="cd02440">
    <property type="entry name" value="AdoMet_MTases"/>
    <property type="match status" value="1"/>
</dbReference>
<proteinExistence type="predicted"/>
<dbReference type="Pfam" id="PF13489">
    <property type="entry name" value="Methyltransf_23"/>
    <property type="match status" value="1"/>
</dbReference>
<dbReference type="PANTHER" id="PTHR43861">
    <property type="entry name" value="TRANS-ACONITATE 2-METHYLTRANSFERASE-RELATED"/>
    <property type="match status" value="1"/>
</dbReference>